<feature type="compositionally biased region" description="Polar residues" evidence="2">
    <location>
        <begin position="251"/>
        <end position="261"/>
    </location>
</feature>
<evidence type="ECO:0000313" key="3">
    <source>
        <dbReference type="EMBL" id="MEQ2189233.1"/>
    </source>
</evidence>
<keyword evidence="1" id="KW-0175">Coiled coil</keyword>
<feature type="coiled-coil region" evidence="1">
    <location>
        <begin position="187"/>
        <end position="221"/>
    </location>
</feature>
<dbReference type="PANTHER" id="PTHR23169">
    <property type="entry name" value="ENVOPLAKIN"/>
    <property type="match status" value="1"/>
</dbReference>
<dbReference type="SUPFAM" id="SSF46966">
    <property type="entry name" value="Spectrin repeat"/>
    <property type="match status" value="1"/>
</dbReference>
<comment type="caution">
    <text evidence="3">The sequence shown here is derived from an EMBL/GenBank/DDBJ whole genome shotgun (WGS) entry which is preliminary data.</text>
</comment>
<protein>
    <submittedName>
        <fullName evidence="3">Uncharacterized protein</fullName>
    </submittedName>
</protein>
<dbReference type="EMBL" id="JAHRIO010092413">
    <property type="protein sequence ID" value="MEQ2189233.1"/>
    <property type="molecule type" value="Genomic_DNA"/>
</dbReference>
<evidence type="ECO:0000313" key="4">
    <source>
        <dbReference type="Proteomes" id="UP001476798"/>
    </source>
</evidence>
<proteinExistence type="predicted"/>
<dbReference type="InterPro" id="IPR043197">
    <property type="entry name" value="Plakin"/>
</dbReference>
<feature type="region of interest" description="Disordered" evidence="2">
    <location>
        <begin position="240"/>
        <end position="261"/>
    </location>
</feature>
<reference evidence="3 4" key="1">
    <citation type="submission" date="2021-06" db="EMBL/GenBank/DDBJ databases">
        <authorList>
            <person name="Palmer J.M."/>
        </authorList>
    </citation>
    <scope>NUCLEOTIDE SEQUENCE [LARGE SCALE GENOMIC DNA]</scope>
    <source>
        <strain evidence="3 4">GA_2019</strain>
        <tissue evidence="3">Muscle</tissue>
    </source>
</reference>
<evidence type="ECO:0000256" key="1">
    <source>
        <dbReference type="SAM" id="Coils"/>
    </source>
</evidence>
<feature type="coiled-coil region" evidence="1">
    <location>
        <begin position="69"/>
        <end position="141"/>
    </location>
</feature>
<feature type="non-terminal residue" evidence="3">
    <location>
        <position position="261"/>
    </location>
</feature>
<name>A0ABV0Q0R8_9TELE</name>
<accession>A0ABV0Q0R8</accession>
<dbReference type="PANTHER" id="PTHR23169:SF7">
    <property type="entry name" value="ENVOPLAKIN"/>
    <property type="match status" value="1"/>
</dbReference>
<keyword evidence="4" id="KW-1185">Reference proteome</keyword>
<evidence type="ECO:0000256" key="2">
    <source>
        <dbReference type="SAM" id="MobiDB-lite"/>
    </source>
</evidence>
<dbReference type="Proteomes" id="UP001476798">
    <property type="component" value="Unassembled WGS sequence"/>
</dbReference>
<sequence>MGEENAVQNSEQLLADLRRRSTSIPPLRLRRITPNKPITEFASRSHLLTQMPLVKLTSPVSSAPPNPKVATLSQQLDQLDTDLANTEQSMLSQLRTPVSHSDPAGDLAKKLKAQEQAAKTLKALEQQKQAAQADLQPMLSKDPSVTSSGLPLKLSAASNKYDSLAALADLYSKHSLQQSYQEYSPDIQRQRKDVKQLQVRYDNVTNQLKERENVLQEASAKHKDFQSTCQSLNSFLDNLPTKQINSKDDVSQVTAKQSSQK</sequence>
<organism evidence="3 4">
    <name type="scientific">Goodea atripinnis</name>
    <dbReference type="NCBI Taxonomy" id="208336"/>
    <lineage>
        <taxon>Eukaryota</taxon>
        <taxon>Metazoa</taxon>
        <taxon>Chordata</taxon>
        <taxon>Craniata</taxon>
        <taxon>Vertebrata</taxon>
        <taxon>Euteleostomi</taxon>
        <taxon>Actinopterygii</taxon>
        <taxon>Neopterygii</taxon>
        <taxon>Teleostei</taxon>
        <taxon>Neoteleostei</taxon>
        <taxon>Acanthomorphata</taxon>
        <taxon>Ovalentaria</taxon>
        <taxon>Atherinomorphae</taxon>
        <taxon>Cyprinodontiformes</taxon>
        <taxon>Goodeidae</taxon>
        <taxon>Goodea</taxon>
    </lineage>
</organism>
<dbReference type="Gene3D" id="1.20.58.60">
    <property type="match status" value="2"/>
</dbReference>
<gene>
    <name evidence="3" type="ORF">GOODEAATRI_023141</name>
</gene>